<organism evidence="6 7">
    <name type="scientific">Rhizoctonia solani</name>
    <dbReference type="NCBI Taxonomy" id="456999"/>
    <lineage>
        <taxon>Eukaryota</taxon>
        <taxon>Fungi</taxon>
        <taxon>Dikarya</taxon>
        <taxon>Basidiomycota</taxon>
        <taxon>Agaricomycotina</taxon>
        <taxon>Agaricomycetes</taxon>
        <taxon>Cantharellales</taxon>
        <taxon>Ceratobasidiaceae</taxon>
        <taxon>Rhizoctonia</taxon>
    </lineage>
</organism>
<dbReference type="InterPro" id="IPR056884">
    <property type="entry name" value="NPHP3-like_N"/>
</dbReference>
<dbReference type="InterPro" id="IPR027417">
    <property type="entry name" value="P-loop_NTPase"/>
</dbReference>
<feature type="repeat" description="WD" evidence="3">
    <location>
        <begin position="828"/>
        <end position="862"/>
    </location>
</feature>
<dbReference type="EMBL" id="CAJMWT010002367">
    <property type="protein sequence ID" value="CAE6440938.1"/>
    <property type="molecule type" value="Genomic_DNA"/>
</dbReference>
<dbReference type="InterPro" id="IPR019775">
    <property type="entry name" value="WD40_repeat_CS"/>
</dbReference>
<dbReference type="PROSITE" id="PS50837">
    <property type="entry name" value="NACHT"/>
    <property type="match status" value="1"/>
</dbReference>
<sequence>MEATTYYHIIRYSPMFFKRIFKRGEKKRPEDESHGSQSRAHIPSSDISFQSTSPPPTPSVGVSTLASQPSASLRVSPPPELNEIKTTVSHTDTWTNLAALSSMLHINQVFAPLAAIIDDLSWFIREHQNAVNAHEEYSALHAQLEALFKDLFAHFSAGSPPAMTTSMLNLCAAIGTELREVYGTRDRNAISLLLQAENDLDRIRGCYRRIQSHLTRVMLNANLDTLRIVDIQKTETQLHRLEPSMSACYNSAEALVIQRRKCTANTREQVLLDLTAWKDKPNGQKVCWISGMAGTGKTTITNTFCSTLDQNYELGASFFCTRSIPACRDVKLILPTIAYQLARFSDPFRGALVQVLDRDPDVHTKEPRTQFQRMILEPLHSVRGSLPTKIVIVIDALDECTDGKGVEQTLEVLVEKASNLPVKFLVSSRPEYHIRDKIGTSIQEAQVTLHELDEKMVKADIETYLSTELSTLSIPLTEKQFETLVERAGVLFIYAATVIRYITDADADPFERLDTVLQAPNLALDTSNGTEDIDGLYNSVLTSAFSNPRLTRLEKQRRELVLHTVVCAREPLTVEALAVLLGLTSSQVVAALRPLWSVLHVSGPDAIDRVNILHSSFPDYMHNSIRSGQFTCKAELHHGLLAELCFRRIGQNIPQFNICSLESSYMLDENVPDIEGKVKRAIPLDLLYACQYWAVHLSLGGKSEERATELDDFLSKRLLLWMEVLNLTKRAERSIGLVEQAMSWLRDTEHPENTMALARDAWRFATTFATSPVSQSTLHLYVSMLASWPQDSAMGYTQQAIDVVQFRGIETVERQLGLLSMIPVESDVRCVSYSSDGRFFAAGTWDCRIIIWDSRSCRMTIDPIIGHTNPVQAIAISPDGTRICSGSHDKTVCVWDTQNEQLVVGPLEGHNDKICSVNYSPDGQWLASGSTDGI</sequence>
<keyword evidence="1 3" id="KW-0853">WD repeat</keyword>
<dbReference type="Gene3D" id="3.40.50.300">
    <property type="entry name" value="P-loop containing nucleotide triphosphate hydrolases"/>
    <property type="match status" value="1"/>
</dbReference>
<evidence type="ECO:0000256" key="4">
    <source>
        <dbReference type="SAM" id="MobiDB-lite"/>
    </source>
</evidence>
<proteinExistence type="predicted"/>
<comment type="caution">
    <text evidence="6">The sequence shown here is derived from an EMBL/GenBank/DDBJ whole genome shotgun (WGS) entry which is preliminary data.</text>
</comment>
<feature type="repeat" description="WD" evidence="3">
    <location>
        <begin position="864"/>
        <end position="905"/>
    </location>
</feature>
<dbReference type="Pfam" id="PF00400">
    <property type="entry name" value="WD40"/>
    <property type="match status" value="3"/>
</dbReference>
<dbReference type="AlphaFoldDB" id="A0A8H3AUE6"/>
<name>A0A8H3AUE6_9AGAM</name>
<evidence type="ECO:0000256" key="2">
    <source>
        <dbReference type="ARBA" id="ARBA00022737"/>
    </source>
</evidence>
<dbReference type="PROSITE" id="PS50082">
    <property type="entry name" value="WD_REPEATS_2"/>
    <property type="match status" value="3"/>
</dbReference>
<feature type="domain" description="NACHT" evidence="5">
    <location>
        <begin position="285"/>
        <end position="430"/>
    </location>
</feature>
<protein>
    <recommendedName>
        <fullName evidence="5">NACHT domain-containing protein</fullName>
    </recommendedName>
</protein>
<dbReference type="SUPFAM" id="SSF50978">
    <property type="entry name" value="WD40 repeat-like"/>
    <property type="match status" value="1"/>
</dbReference>
<dbReference type="Pfam" id="PF24883">
    <property type="entry name" value="NPHP3_N"/>
    <property type="match status" value="1"/>
</dbReference>
<feature type="compositionally biased region" description="Polar residues" evidence="4">
    <location>
        <begin position="35"/>
        <end position="50"/>
    </location>
</feature>
<accession>A0A8H3AUE6</accession>
<dbReference type="PANTHER" id="PTHR10039:SF17">
    <property type="entry name" value="FUNGAL STAND N-TERMINAL GOODBYE DOMAIN-CONTAINING PROTEIN-RELATED"/>
    <property type="match status" value="1"/>
</dbReference>
<feature type="region of interest" description="Disordered" evidence="4">
    <location>
        <begin position="24"/>
        <end position="81"/>
    </location>
</feature>
<keyword evidence="2" id="KW-0677">Repeat</keyword>
<dbReference type="Gene3D" id="2.130.10.10">
    <property type="entry name" value="YVTN repeat-like/Quinoprotein amine dehydrogenase"/>
    <property type="match status" value="1"/>
</dbReference>
<dbReference type="Proteomes" id="UP000663843">
    <property type="component" value="Unassembled WGS sequence"/>
</dbReference>
<reference evidence="6" key="1">
    <citation type="submission" date="2021-01" db="EMBL/GenBank/DDBJ databases">
        <authorList>
            <person name="Kaushik A."/>
        </authorList>
    </citation>
    <scope>NUCLEOTIDE SEQUENCE</scope>
    <source>
        <strain evidence="6">AG2-2IIIB</strain>
    </source>
</reference>
<evidence type="ECO:0000313" key="6">
    <source>
        <dbReference type="EMBL" id="CAE6440938.1"/>
    </source>
</evidence>
<evidence type="ECO:0000256" key="3">
    <source>
        <dbReference type="PROSITE-ProRule" id="PRU00221"/>
    </source>
</evidence>
<dbReference type="PANTHER" id="PTHR10039">
    <property type="entry name" value="AMELOGENIN"/>
    <property type="match status" value="1"/>
</dbReference>
<gene>
    <name evidence="6" type="ORF">RDB_LOCUS75343</name>
</gene>
<evidence type="ECO:0000313" key="7">
    <source>
        <dbReference type="Proteomes" id="UP000663843"/>
    </source>
</evidence>
<dbReference type="InterPro" id="IPR015943">
    <property type="entry name" value="WD40/YVTN_repeat-like_dom_sf"/>
</dbReference>
<dbReference type="PROSITE" id="PS50294">
    <property type="entry name" value="WD_REPEATS_REGION"/>
    <property type="match status" value="2"/>
</dbReference>
<dbReference type="InterPro" id="IPR007111">
    <property type="entry name" value="NACHT_NTPase"/>
</dbReference>
<feature type="repeat" description="WD" evidence="3">
    <location>
        <begin position="907"/>
        <end position="934"/>
    </location>
</feature>
<dbReference type="InterPro" id="IPR036322">
    <property type="entry name" value="WD40_repeat_dom_sf"/>
</dbReference>
<dbReference type="InterPro" id="IPR001680">
    <property type="entry name" value="WD40_rpt"/>
</dbReference>
<feature type="non-terminal residue" evidence="6">
    <location>
        <position position="1"/>
    </location>
</feature>
<dbReference type="SMART" id="SM00320">
    <property type="entry name" value="WD40"/>
    <property type="match status" value="3"/>
</dbReference>
<dbReference type="SUPFAM" id="SSF52540">
    <property type="entry name" value="P-loop containing nucleoside triphosphate hydrolases"/>
    <property type="match status" value="1"/>
</dbReference>
<dbReference type="PROSITE" id="PS00678">
    <property type="entry name" value="WD_REPEATS_1"/>
    <property type="match status" value="1"/>
</dbReference>
<evidence type="ECO:0000256" key="1">
    <source>
        <dbReference type="ARBA" id="ARBA00022574"/>
    </source>
</evidence>
<evidence type="ECO:0000259" key="5">
    <source>
        <dbReference type="PROSITE" id="PS50837"/>
    </source>
</evidence>